<gene>
    <name evidence="1" type="ORF">CROST_016620</name>
</gene>
<dbReference type="AlphaFoldDB" id="A0A1S8LD64"/>
<evidence type="ECO:0000313" key="2">
    <source>
        <dbReference type="Proteomes" id="UP000190951"/>
    </source>
</evidence>
<dbReference type="InterPro" id="IPR007560">
    <property type="entry name" value="Restrct_endonuc_IV_Mrr"/>
</dbReference>
<dbReference type="Gene3D" id="3.40.1350.10">
    <property type="match status" value="1"/>
</dbReference>
<evidence type="ECO:0000313" key="1">
    <source>
        <dbReference type="EMBL" id="URZ10946.1"/>
    </source>
</evidence>
<dbReference type="SUPFAM" id="SSF57783">
    <property type="entry name" value="Zinc beta-ribbon"/>
    <property type="match status" value="1"/>
</dbReference>
<dbReference type="GO" id="GO:0006265">
    <property type="term" value="P:DNA topological change"/>
    <property type="evidence" value="ECO:0007669"/>
    <property type="project" value="InterPro"/>
</dbReference>
<dbReference type="STRING" id="84029.CROST_11300"/>
<protein>
    <submittedName>
        <fullName evidence="1">Uncharacterized protein</fullName>
    </submittedName>
</protein>
<dbReference type="SUPFAM" id="SSF52980">
    <property type="entry name" value="Restriction endonuclease-like"/>
    <property type="match status" value="1"/>
</dbReference>
<dbReference type="EMBL" id="CP096983">
    <property type="protein sequence ID" value="URZ10946.1"/>
    <property type="molecule type" value="Genomic_DNA"/>
</dbReference>
<dbReference type="GO" id="GO:0005694">
    <property type="term" value="C:chromosome"/>
    <property type="evidence" value="ECO:0007669"/>
    <property type="project" value="InterPro"/>
</dbReference>
<reference evidence="1 2" key="1">
    <citation type="submission" date="2022-04" db="EMBL/GenBank/DDBJ databases">
        <title>Genome sequence of C. roseum typestrain.</title>
        <authorList>
            <person name="Poehlein A."/>
            <person name="Schoch T."/>
            <person name="Duerre P."/>
            <person name="Daniel R."/>
        </authorList>
    </citation>
    <scope>NUCLEOTIDE SEQUENCE [LARGE SCALE GENOMIC DNA]</scope>
    <source>
        <strain evidence="1 2">DSM 7320</strain>
    </source>
</reference>
<dbReference type="Pfam" id="PF01396">
    <property type="entry name" value="Zn_ribbon_Top1"/>
    <property type="match status" value="1"/>
</dbReference>
<dbReference type="InterPro" id="IPR011856">
    <property type="entry name" value="tRNA_endonuc-like_dom_sf"/>
</dbReference>
<dbReference type="KEGG" id="crw:CROST_016620"/>
<dbReference type="GO" id="GO:0003916">
    <property type="term" value="F:DNA topoisomerase activity"/>
    <property type="evidence" value="ECO:0007669"/>
    <property type="project" value="InterPro"/>
</dbReference>
<name>A0A1S8LD64_9CLOT</name>
<accession>A0A1S8LD64</accession>
<dbReference type="Proteomes" id="UP000190951">
    <property type="component" value="Chromosome"/>
</dbReference>
<dbReference type="InterPro" id="IPR052906">
    <property type="entry name" value="Type_IV_Methyl-Rstrct_Enzyme"/>
</dbReference>
<organism evidence="1 2">
    <name type="scientific">Clostridium felsineum</name>
    <dbReference type="NCBI Taxonomy" id="36839"/>
    <lineage>
        <taxon>Bacteria</taxon>
        <taxon>Bacillati</taxon>
        <taxon>Bacillota</taxon>
        <taxon>Clostridia</taxon>
        <taxon>Eubacteriales</taxon>
        <taxon>Clostridiaceae</taxon>
        <taxon>Clostridium</taxon>
    </lineage>
</organism>
<dbReference type="GO" id="GO:0015666">
    <property type="term" value="F:restriction endodeoxyribonuclease activity"/>
    <property type="evidence" value="ECO:0007669"/>
    <property type="project" value="TreeGrafter"/>
</dbReference>
<dbReference type="GO" id="GO:0003677">
    <property type="term" value="F:DNA binding"/>
    <property type="evidence" value="ECO:0007669"/>
    <property type="project" value="InterPro"/>
</dbReference>
<sequence>MSKRRMKTRRRKLYLEVLISTLGLIVCYMKVKKVPFENSLGNVRNVMLIVVAFLFFIVLIKLLYKQFLNNRTSSKYLNSSINIVDKMTGEEFEEFLKAHFEKLGYKVELTPKTGDYGADLVLNRNGSKTVVQAKRWMNKVGIEAVQQVIGARAYYKVDKCLVVTNNYFTPNAINLAESNKDVELWDRKELISMMDKNNPVINNSSEIIKRVICPKCGREMKLIHGKNGDFYGCSNYPKCKGTRRCSTSGK</sequence>
<dbReference type="Pfam" id="PF04471">
    <property type="entry name" value="Mrr_cat"/>
    <property type="match status" value="1"/>
</dbReference>
<keyword evidence="2" id="KW-1185">Reference proteome</keyword>
<dbReference type="InterPro" id="IPR013498">
    <property type="entry name" value="Topo_IA_Znf"/>
</dbReference>
<dbReference type="RefSeq" id="WP_077834949.1">
    <property type="nucleotide sequence ID" value="NZ_CP096983.1"/>
</dbReference>
<proteinExistence type="predicted"/>
<dbReference type="PANTHER" id="PTHR30015:SF6">
    <property type="entry name" value="SLL1429 PROTEIN"/>
    <property type="match status" value="1"/>
</dbReference>
<dbReference type="PANTHER" id="PTHR30015">
    <property type="entry name" value="MRR RESTRICTION SYSTEM PROTEIN"/>
    <property type="match status" value="1"/>
</dbReference>
<dbReference type="GO" id="GO:0009307">
    <property type="term" value="P:DNA restriction-modification system"/>
    <property type="evidence" value="ECO:0007669"/>
    <property type="project" value="InterPro"/>
</dbReference>
<dbReference type="InterPro" id="IPR011335">
    <property type="entry name" value="Restrct_endonuc-II-like"/>
</dbReference>